<dbReference type="RefSeq" id="XP_060335412.1">
    <property type="nucleotide sequence ID" value="XM_060471906.1"/>
</dbReference>
<dbReference type="GeneID" id="85355454"/>
<gene>
    <name evidence="2" type="ORF">EV420DRAFT_1515725</name>
</gene>
<name>A0AA39T4K7_ARMTA</name>
<keyword evidence="3" id="KW-1185">Reference proteome</keyword>
<evidence type="ECO:0000256" key="1">
    <source>
        <dbReference type="SAM" id="SignalP"/>
    </source>
</evidence>
<sequence>MSTIALPALLVLLGLLCRRSAESFQISRCHYYKSRMVLGRTMCRSLLLAFTSWWFWSDHITYQNWLASQKQWREWYAVMYNIF</sequence>
<protein>
    <submittedName>
        <fullName evidence="2">Uncharacterized protein</fullName>
    </submittedName>
</protein>
<reference evidence="2" key="1">
    <citation type="submission" date="2023-06" db="EMBL/GenBank/DDBJ databases">
        <authorList>
            <consortium name="Lawrence Berkeley National Laboratory"/>
            <person name="Ahrendt S."/>
            <person name="Sahu N."/>
            <person name="Indic B."/>
            <person name="Wong-Bajracharya J."/>
            <person name="Merenyi Z."/>
            <person name="Ke H.-M."/>
            <person name="Monk M."/>
            <person name="Kocsube S."/>
            <person name="Drula E."/>
            <person name="Lipzen A."/>
            <person name="Balint B."/>
            <person name="Henrissat B."/>
            <person name="Andreopoulos B."/>
            <person name="Martin F.M."/>
            <person name="Harder C.B."/>
            <person name="Rigling D."/>
            <person name="Ford K.L."/>
            <person name="Foster G.D."/>
            <person name="Pangilinan J."/>
            <person name="Papanicolaou A."/>
            <person name="Barry K."/>
            <person name="LaButti K."/>
            <person name="Viragh M."/>
            <person name="Koriabine M."/>
            <person name="Yan M."/>
            <person name="Riley R."/>
            <person name="Champramary S."/>
            <person name="Plett K.L."/>
            <person name="Tsai I.J."/>
            <person name="Slot J."/>
            <person name="Sipos G."/>
            <person name="Plett J."/>
            <person name="Nagy L.G."/>
            <person name="Grigoriev I.V."/>
        </authorList>
    </citation>
    <scope>NUCLEOTIDE SEQUENCE</scope>
    <source>
        <strain evidence="2">CCBAS 213</strain>
    </source>
</reference>
<comment type="caution">
    <text evidence="2">The sequence shown here is derived from an EMBL/GenBank/DDBJ whole genome shotgun (WGS) entry which is preliminary data.</text>
</comment>
<evidence type="ECO:0000313" key="2">
    <source>
        <dbReference type="EMBL" id="KAK0464291.1"/>
    </source>
</evidence>
<feature type="chain" id="PRO_5041416489" evidence="1">
    <location>
        <begin position="24"/>
        <end position="83"/>
    </location>
</feature>
<accession>A0AA39T4K7</accession>
<organism evidence="2 3">
    <name type="scientific">Armillaria tabescens</name>
    <name type="common">Ringless honey mushroom</name>
    <name type="synonym">Agaricus tabescens</name>
    <dbReference type="NCBI Taxonomy" id="1929756"/>
    <lineage>
        <taxon>Eukaryota</taxon>
        <taxon>Fungi</taxon>
        <taxon>Dikarya</taxon>
        <taxon>Basidiomycota</taxon>
        <taxon>Agaricomycotina</taxon>
        <taxon>Agaricomycetes</taxon>
        <taxon>Agaricomycetidae</taxon>
        <taxon>Agaricales</taxon>
        <taxon>Marasmiineae</taxon>
        <taxon>Physalacriaceae</taxon>
        <taxon>Desarmillaria</taxon>
    </lineage>
</organism>
<proteinExistence type="predicted"/>
<dbReference type="Proteomes" id="UP001175211">
    <property type="component" value="Unassembled WGS sequence"/>
</dbReference>
<dbReference type="AlphaFoldDB" id="A0AA39T4K7"/>
<dbReference type="EMBL" id="JAUEPS010000006">
    <property type="protein sequence ID" value="KAK0464291.1"/>
    <property type="molecule type" value="Genomic_DNA"/>
</dbReference>
<evidence type="ECO:0000313" key="3">
    <source>
        <dbReference type="Proteomes" id="UP001175211"/>
    </source>
</evidence>
<feature type="signal peptide" evidence="1">
    <location>
        <begin position="1"/>
        <end position="23"/>
    </location>
</feature>
<keyword evidence="1" id="KW-0732">Signal</keyword>